<gene>
    <name evidence="1" type="ORF">M8C21_016999</name>
</gene>
<comment type="caution">
    <text evidence="1">The sequence shown here is derived from an EMBL/GenBank/DDBJ whole genome shotgun (WGS) entry which is preliminary data.</text>
</comment>
<keyword evidence="2" id="KW-1185">Reference proteome</keyword>
<accession>A0AAD5CJX2</accession>
<name>A0AAD5CJX2_AMBAR</name>
<protein>
    <submittedName>
        <fullName evidence="1">Uncharacterized protein</fullName>
    </submittedName>
</protein>
<proteinExistence type="predicted"/>
<evidence type="ECO:0000313" key="1">
    <source>
        <dbReference type="EMBL" id="KAI7741891.1"/>
    </source>
</evidence>
<reference evidence="1" key="1">
    <citation type="submission" date="2022-06" db="EMBL/GenBank/DDBJ databases">
        <title>Uncovering the hologenomic basis of an extraordinary plant invasion.</title>
        <authorList>
            <person name="Bieker V.C."/>
            <person name="Martin M.D."/>
            <person name="Gilbert T."/>
            <person name="Hodgins K."/>
            <person name="Battlay P."/>
            <person name="Petersen B."/>
            <person name="Wilson J."/>
        </authorList>
    </citation>
    <scope>NUCLEOTIDE SEQUENCE</scope>
    <source>
        <strain evidence="1">AA19_3_7</strain>
        <tissue evidence="1">Leaf</tissue>
    </source>
</reference>
<sequence>MPSPKKSFTNNKAT</sequence>
<dbReference type="EMBL" id="JAMZMK010008109">
    <property type="protein sequence ID" value="KAI7741891.1"/>
    <property type="molecule type" value="Genomic_DNA"/>
</dbReference>
<evidence type="ECO:0000313" key="2">
    <source>
        <dbReference type="Proteomes" id="UP001206925"/>
    </source>
</evidence>
<dbReference type="Proteomes" id="UP001206925">
    <property type="component" value="Unassembled WGS sequence"/>
</dbReference>
<organism evidence="1 2">
    <name type="scientific">Ambrosia artemisiifolia</name>
    <name type="common">Common ragweed</name>
    <dbReference type="NCBI Taxonomy" id="4212"/>
    <lineage>
        <taxon>Eukaryota</taxon>
        <taxon>Viridiplantae</taxon>
        <taxon>Streptophyta</taxon>
        <taxon>Embryophyta</taxon>
        <taxon>Tracheophyta</taxon>
        <taxon>Spermatophyta</taxon>
        <taxon>Magnoliopsida</taxon>
        <taxon>eudicotyledons</taxon>
        <taxon>Gunneridae</taxon>
        <taxon>Pentapetalae</taxon>
        <taxon>asterids</taxon>
        <taxon>campanulids</taxon>
        <taxon>Asterales</taxon>
        <taxon>Asteraceae</taxon>
        <taxon>Asteroideae</taxon>
        <taxon>Heliantheae alliance</taxon>
        <taxon>Heliantheae</taxon>
        <taxon>Ambrosia</taxon>
    </lineage>
</organism>